<evidence type="ECO:0000256" key="1">
    <source>
        <dbReference type="SAM" id="MobiDB-lite"/>
    </source>
</evidence>
<proteinExistence type="predicted"/>
<gene>
    <name evidence="3" type="ORF">MM415A00243_0003</name>
    <name evidence="2" type="ORF">MM415B00422_0003</name>
</gene>
<feature type="region of interest" description="Disordered" evidence="1">
    <location>
        <begin position="173"/>
        <end position="195"/>
    </location>
</feature>
<organism evidence="3">
    <name type="scientific">viral metagenome</name>
    <dbReference type="NCBI Taxonomy" id="1070528"/>
    <lineage>
        <taxon>unclassified sequences</taxon>
        <taxon>metagenomes</taxon>
        <taxon>organismal metagenomes</taxon>
    </lineage>
</organism>
<evidence type="ECO:0000313" key="2">
    <source>
        <dbReference type="EMBL" id="QJA65241.1"/>
    </source>
</evidence>
<name>A0A6M3KQR4_9ZZZZ</name>
<sequence length="195" mass="21501">MGNPKGIDRRADTAEDLKRKLGKTGRPLKAGAQQKWLLGLVRQLVKTKEHRAFIDQMWAEEFDPRVLRGTWAAVWCMLLEAYEDPTDCPRCDGEGELTYELSDGSSVTRECRRCKGSGVRGIDADGFFRASPKLLDCGRKIAELEAMISILEVPGHVIVDVQHPHLMCDVTPTGALPPPAPAELPDPRGDVIEVG</sequence>
<dbReference type="AlphaFoldDB" id="A0A6M3KQR4"/>
<dbReference type="Gene3D" id="1.10.274.110">
    <property type="match status" value="1"/>
</dbReference>
<accession>A0A6M3KQR4</accession>
<feature type="compositionally biased region" description="Pro residues" evidence="1">
    <location>
        <begin position="175"/>
        <end position="184"/>
    </location>
</feature>
<reference evidence="3" key="1">
    <citation type="submission" date="2020-03" db="EMBL/GenBank/DDBJ databases">
        <title>The deep terrestrial virosphere.</title>
        <authorList>
            <person name="Holmfeldt K."/>
            <person name="Nilsson E."/>
            <person name="Simone D."/>
            <person name="Lopez-Fernandez M."/>
            <person name="Wu X."/>
            <person name="de Brujin I."/>
            <person name="Lundin D."/>
            <person name="Andersson A."/>
            <person name="Bertilsson S."/>
            <person name="Dopson M."/>
        </authorList>
    </citation>
    <scope>NUCLEOTIDE SEQUENCE</scope>
    <source>
        <strain evidence="3">MM415A00243</strain>
        <strain evidence="2">MM415B00422</strain>
    </source>
</reference>
<protein>
    <submittedName>
        <fullName evidence="3">Putative chaperone</fullName>
    </submittedName>
</protein>
<dbReference type="EMBL" id="MT142521">
    <property type="protein sequence ID" value="QJA83941.1"/>
    <property type="molecule type" value="Genomic_DNA"/>
</dbReference>
<feature type="compositionally biased region" description="Basic and acidic residues" evidence="1">
    <location>
        <begin position="185"/>
        <end position="195"/>
    </location>
</feature>
<dbReference type="InterPro" id="IPR038500">
    <property type="entry name" value="Antitermination_sf"/>
</dbReference>
<dbReference type="EMBL" id="MT141535">
    <property type="protein sequence ID" value="QJA65241.1"/>
    <property type="molecule type" value="Genomic_DNA"/>
</dbReference>
<evidence type="ECO:0000313" key="3">
    <source>
        <dbReference type="EMBL" id="QJA83941.1"/>
    </source>
</evidence>